<dbReference type="GeneID" id="28833979"/>
<accession>A0A2P2SWW5</accession>
<gene>
    <name evidence="1" type="ORF">VE01_00593</name>
</gene>
<dbReference type="Proteomes" id="UP000091956">
    <property type="component" value="Unassembled WGS sequence"/>
</dbReference>
<reference evidence="2" key="2">
    <citation type="journal article" date="2018" name="Nat. Commun.">
        <title>Extreme sensitivity to ultraviolet light in the fungal pathogen causing white-nose syndrome of bats.</title>
        <authorList>
            <person name="Palmer J.M."/>
            <person name="Drees K.P."/>
            <person name="Foster J.T."/>
            <person name="Lindner D.L."/>
        </authorList>
    </citation>
    <scope>NUCLEOTIDE SEQUENCE [LARGE SCALE GENOMIC DNA]</scope>
    <source>
        <strain evidence="2">UAMH 10579</strain>
    </source>
</reference>
<name>A0A2P2SWW5_9PEZI</name>
<sequence length="825" mass="94553">MNARQRERQGLRELGVVFVKAILPENFPTHLLKTFQKIRSFRTIDLATFHLSDPSVLPERVLWRSEITNRAKKIVKIAEVLIEDAPAEMGVRFDLEQKVLSRFKKIIECPSTACNRRLWRSEVEVEVEFPGPIAESLITRRQGRTPCQCSPGEKKSDFNKIFSSRADEMTSFDSDKNDSEKSIKRRRPDRILGFQETGSFSSRLMKYNLMAGRLEKEAGLETIWETVQSTVLNHKGNSLFFPFLIIEAKSRVGQSFDDCNIQTALPILKMLKIQEGLQRESQMTLEYGGPLVWYIAYRAEDWRLSACYISEKPDGPLYEIVTLWTGLLNDLESTLQLLLIIDYIFDWARDIYRPSLISQLERLAIGPSEDNDRTCDDDISRIERDSDILSLAYPKQTLASIKKSSVIKDWGAAVEHDTEIVPDEERDLKKWATHDSNFGVFRPACTVQNLFRCVFVTKANIDALFSTVTKQSAKNTLAKNALYALDRYTTVLVSEDILDTLEELWTNRARPKTPQHTVETRLFASIVYHTVVTNYWALQRIIYCLVLDEEALNYVKSFTARKSPPMPFKTAKMFRKSNAEALIGSLQNQSIQQNLASALASTRQVLHEISTGTSLPNSYATFEFVDIHYCQAGWGHIETYEVIDKVYRRCEKNSEEPTEPFLRISHQWNSLISDATSPTVASYFPNSVPSTNEQYVLVAQDMHGERQRLCIYVIPGPTEAIERLGKTLHNAAEIDVLYKYSLRSGSSNNWKEVYKKWWTTDSESCQQEIKQFRQWRHEVQDKLPQSLSAITEAESSLKRPCENGESGDALTIQKRVKSSIIIIDD</sequence>
<dbReference type="EMBL" id="KV460206">
    <property type="protein sequence ID" value="OBU01333.1"/>
    <property type="molecule type" value="Genomic_DNA"/>
</dbReference>
<dbReference type="RefSeq" id="XP_018135065.1">
    <property type="nucleotide sequence ID" value="XM_018270121.2"/>
</dbReference>
<reference evidence="1 2" key="1">
    <citation type="submission" date="2016-03" db="EMBL/GenBank/DDBJ databases">
        <title>Comparative genomics of Pseudogymnoascus destructans, the fungus causing white-nose syndrome of bats.</title>
        <authorList>
            <person name="Palmer J.M."/>
            <person name="Drees K.P."/>
            <person name="Foster J.T."/>
            <person name="Lindner D.L."/>
        </authorList>
    </citation>
    <scope>NUCLEOTIDE SEQUENCE [LARGE SCALE GENOMIC DNA]</scope>
    <source>
        <strain evidence="1 2">UAMH 10579</strain>
    </source>
</reference>
<organism evidence="1 2">
    <name type="scientific">Pseudogymnoascus verrucosus</name>
    <dbReference type="NCBI Taxonomy" id="342668"/>
    <lineage>
        <taxon>Eukaryota</taxon>
        <taxon>Fungi</taxon>
        <taxon>Dikarya</taxon>
        <taxon>Ascomycota</taxon>
        <taxon>Pezizomycotina</taxon>
        <taxon>Leotiomycetes</taxon>
        <taxon>Thelebolales</taxon>
        <taxon>Thelebolaceae</taxon>
        <taxon>Pseudogymnoascus</taxon>
    </lineage>
</organism>
<evidence type="ECO:0000313" key="1">
    <source>
        <dbReference type="EMBL" id="OBU01333.1"/>
    </source>
</evidence>
<proteinExistence type="predicted"/>
<protein>
    <submittedName>
        <fullName evidence="1">Uncharacterized protein</fullName>
    </submittedName>
</protein>
<dbReference type="AlphaFoldDB" id="A0A2P2SWW5"/>
<evidence type="ECO:0000313" key="2">
    <source>
        <dbReference type="Proteomes" id="UP000091956"/>
    </source>
</evidence>
<keyword evidence="2" id="KW-1185">Reference proteome</keyword>